<evidence type="ECO:0000313" key="3">
    <source>
        <dbReference type="EMBL" id="TSE10770.1"/>
    </source>
</evidence>
<feature type="domain" description="ASPIC/UnbV" evidence="2">
    <location>
        <begin position="553"/>
        <end position="619"/>
    </location>
</feature>
<accession>A0A554VQF7</accession>
<comment type="caution">
    <text evidence="3">The sequence shown here is derived from an EMBL/GenBank/DDBJ whole genome shotgun (WGS) entry which is preliminary data.</text>
</comment>
<dbReference type="EMBL" id="VLNR01000004">
    <property type="protein sequence ID" value="TSE10770.1"/>
    <property type="molecule type" value="Genomic_DNA"/>
</dbReference>
<reference evidence="3 4" key="1">
    <citation type="submission" date="2019-07" db="EMBL/GenBank/DDBJ databases">
        <title>The draft genome sequence of Aquimarina algiphila M91.</title>
        <authorList>
            <person name="Meng X."/>
        </authorList>
    </citation>
    <scope>NUCLEOTIDE SEQUENCE [LARGE SCALE GENOMIC DNA]</scope>
    <source>
        <strain evidence="3 4">M91</strain>
    </source>
</reference>
<dbReference type="Pfam" id="PF07593">
    <property type="entry name" value="UnbV_ASPIC"/>
    <property type="match status" value="1"/>
</dbReference>
<dbReference type="Pfam" id="PF13517">
    <property type="entry name" value="FG-GAP_3"/>
    <property type="match status" value="4"/>
</dbReference>
<evidence type="ECO:0000259" key="2">
    <source>
        <dbReference type="Pfam" id="PF07593"/>
    </source>
</evidence>
<dbReference type="SUPFAM" id="SSF69318">
    <property type="entry name" value="Integrin alpha N-terminal domain"/>
    <property type="match status" value="3"/>
</dbReference>
<dbReference type="Proteomes" id="UP000318833">
    <property type="component" value="Unassembled WGS sequence"/>
</dbReference>
<dbReference type="PANTHER" id="PTHR16026:SF0">
    <property type="entry name" value="CARTILAGE ACIDIC PROTEIN 1"/>
    <property type="match status" value="1"/>
</dbReference>
<sequence>MLNYNYFNFKYIKGLFLQQPYFFYQKLMLRYIFILSIFIVSCSKSKTENTPAPSSTLFSLLDQSKTNITFNNNVTEDYYNFFGVFNYAYNGAGVAIGDINNDGLSDIYFVGNQVDDKLYLNKGNFVFEDITIKSGIKQKKAWHNGVVMADVNGDNLLDIYITVGGWNETKQNRKNLLYINQGNATFKEEAQSYGIADHGFSLMASFFDMDNDNDLDLYVTNRPNQFFLGIEAVVKGKKQIPNNYSDKLYKNDNGKFIDVSSTNGITNTLGYGLGIVTSDLDKDGHTDIYVGNDFFENDYYFKNKGVGVFNEQIDQFSNHISYFTMGVDAVDVNNDGFEDLFSLDMYPNDYVRAKTTMAPMDVQSYNKILKHGFYNQYMHNVLNLNNGNGFFSDVSQLAGVNSTDWSWACLGADFDNDGDNDIFVSNGYKRDLWDRDANNKRNEYTSKPVDRNKTPNQIIKEVVNLYPSVKLRNYIFENQGDLSFTNRATDWGLKDLSFSNGAAYGDLDNDGDLDLVVNNIDDEAFIYQNTTENLTKNNFLKVKLNGPKLNSNGLGAKITIFHQDSIQFKDFKTVRGYLSSVAPIVHFGLGQIKTIDSLSVVWTDGKQNILRDINVNQQIVIKYKNAIHTAIKEEKNKSQLLTDITNEIFKSPLHHIENEYDDYKNQILLPHKLSTLGPALAIGDINNDGLEDFFLGGSKGYSSQIYLQTKDSKFIIKEQPELVNDQEQEDVFASFFDVDNDNDLDLYVVSGGNEFESENKFYNDRLYLNNGSGNFTKSSSLPQINTSGSCLVPIDFDNDGDLDLFIGSRHTPRKYPKPSSSFILENRNGKFIDVTNTIAPELKDLGMVTSAISSNIDTDQDKELLIVGEWMKIHVFKWKNGKYNDITDDLGLAKTHGWWNRIEANDIDNDGDMDFVVGNLGLNYKFKASTEKPFYIFASDYDQNGTQDVFLAKKLDDKLVPIRGKQCSTEQLPGLEKKFQSYKEFANAGLFDIIGKDQESALKYQAEIFASIFLINDNGKFIIKELPTQAQFSVINGIIIDDFNQDGIKDMLLGGNRFEVEIETTRSDASIGLVLLGTKTGKFKAQSYHQSGLFIPYNVKNIKKIKLSNNKNGVLVASNNSHLKCYIVN</sequence>
<organism evidence="3 4">
    <name type="scientific">Aquimarina algiphila</name>
    <dbReference type="NCBI Taxonomy" id="2047982"/>
    <lineage>
        <taxon>Bacteria</taxon>
        <taxon>Pseudomonadati</taxon>
        <taxon>Bacteroidota</taxon>
        <taxon>Flavobacteriia</taxon>
        <taxon>Flavobacteriales</taxon>
        <taxon>Flavobacteriaceae</taxon>
        <taxon>Aquimarina</taxon>
    </lineage>
</organism>
<dbReference type="AlphaFoldDB" id="A0A554VQF7"/>
<dbReference type="OrthoDB" id="9816120at2"/>
<dbReference type="Gene3D" id="2.130.10.130">
    <property type="entry name" value="Integrin alpha, N-terminal"/>
    <property type="match status" value="3"/>
</dbReference>
<proteinExistence type="predicted"/>
<protein>
    <recommendedName>
        <fullName evidence="2">ASPIC/UnbV domain-containing protein</fullName>
    </recommendedName>
</protein>
<gene>
    <name evidence="3" type="ORF">FOF46_02710</name>
</gene>
<dbReference type="InterPro" id="IPR011519">
    <property type="entry name" value="UnbV_ASPIC"/>
</dbReference>
<keyword evidence="1" id="KW-0732">Signal</keyword>
<name>A0A554VQF7_9FLAO</name>
<keyword evidence="4" id="KW-1185">Reference proteome</keyword>
<evidence type="ECO:0000313" key="4">
    <source>
        <dbReference type="Proteomes" id="UP000318833"/>
    </source>
</evidence>
<dbReference type="InterPro" id="IPR027039">
    <property type="entry name" value="Crtac1"/>
</dbReference>
<dbReference type="InterPro" id="IPR013517">
    <property type="entry name" value="FG-GAP"/>
</dbReference>
<evidence type="ECO:0000256" key="1">
    <source>
        <dbReference type="ARBA" id="ARBA00022729"/>
    </source>
</evidence>
<dbReference type="InterPro" id="IPR028994">
    <property type="entry name" value="Integrin_alpha_N"/>
</dbReference>
<dbReference type="PANTHER" id="PTHR16026">
    <property type="entry name" value="CARTILAGE ACIDIC PROTEIN 1"/>
    <property type="match status" value="1"/>
</dbReference>